<accession>A0A1X0R990</accession>
<dbReference type="OrthoDB" id="2229517at2759"/>
<dbReference type="Proteomes" id="UP000242414">
    <property type="component" value="Unassembled WGS sequence"/>
</dbReference>
<dbReference type="VEuPathDB" id="FungiDB:BCV72DRAFT_203332"/>
<organism evidence="1">
    <name type="scientific">Rhizopus microsporus var. microsporus</name>
    <dbReference type="NCBI Taxonomy" id="86635"/>
    <lineage>
        <taxon>Eukaryota</taxon>
        <taxon>Fungi</taxon>
        <taxon>Fungi incertae sedis</taxon>
        <taxon>Mucoromycota</taxon>
        <taxon>Mucoromycotina</taxon>
        <taxon>Mucoromycetes</taxon>
        <taxon>Mucorales</taxon>
        <taxon>Mucorineae</taxon>
        <taxon>Rhizopodaceae</taxon>
        <taxon>Rhizopus</taxon>
    </lineage>
</organism>
<name>A0A1X0R990_RHIZD</name>
<gene>
    <name evidence="1" type="ORF">BCV72DRAFT_203332</name>
</gene>
<proteinExistence type="predicted"/>
<dbReference type="AlphaFoldDB" id="A0A1X0R990"/>
<evidence type="ECO:0000313" key="1">
    <source>
        <dbReference type="EMBL" id="ORE08544.1"/>
    </source>
</evidence>
<dbReference type="EMBL" id="KV921887">
    <property type="protein sequence ID" value="ORE08544.1"/>
    <property type="molecule type" value="Genomic_DNA"/>
</dbReference>
<feature type="non-terminal residue" evidence="1">
    <location>
        <position position="1"/>
    </location>
</feature>
<reference evidence="1" key="1">
    <citation type="journal article" date="2016" name="Proc. Natl. Acad. Sci. U.S.A.">
        <title>Lipid metabolic changes in an early divergent fungus govern the establishment of a mutualistic symbiosis with endobacteria.</title>
        <authorList>
            <person name="Lastovetsky O.A."/>
            <person name="Gaspar M.L."/>
            <person name="Mondo S.J."/>
            <person name="LaButti K.M."/>
            <person name="Sandor L."/>
            <person name="Grigoriev I.V."/>
            <person name="Henry S.A."/>
            <person name="Pawlowska T.E."/>
        </authorList>
    </citation>
    <scope>NUCLEOTIDE SEQUENCE [LARGE SCALE GENOMIC DNA]</scope>
    <source>
        <strain evidence="1">ATCC 52814</strain>
    </source>
</reference>
<sequence length="80" mass="9435">FFSLSQYYSSISLDPIFCLPFDKNRRRSTNALASWLITRCGQMSFTKQHAIYCLDIHCRLQIPESIINLLNKLPNRLHFK</sequence>
<protein>
    <submittedName>
        <fullName evidence="1">Uncharacterized protein</fullName>
    </submittedName>
</protein>